<dbReference type="InterPro" id="IPR052742">
    <property type="entry name" value="Mito_N-acetyltransferase"/>
</dbReference>
<evidence type="ECO:0000256" key="1">
    <source>
        <dbReference type="SAM" id="MobiDB-lite"/>
    </source>
</evidence>
<dbReference type="OrthoDB" id="10264707at2759"/>
<feature type="compositionally biased region" description="Acidic residues" evidence="1">
    <location>
        <begin position="526"/>
        <end position="552"/>
    </location>
</feature>
<keyword evidence="4" id="KW-1185">Reference proteome</keyword>
<dbReference type="GO" id="GO:0005634">
    <property type="term" value="C:nucleus"/>
    <property type="evidence" value="ECO:0007669"/>
    <property type="project" value="TreeGrafter"/>
</dbReference>
<dbReference type="Gene3D" id="1.10.340.70">
    <property type="match status" value="1"/>
</dbReference>
<feature type="domain" description="N-acetyltransferase" evidence="2">
    <location>
        <begin position="69"/>
        <end position="232"/>
    </location>
</feature>
<dbReference type="GO" id="GO:0016747">
    <property type="term" value="F:acyltransferase activity, transferring groups other than amino-acyl groups"/>
    <property type="evidence" value="ECO:0007669"/>
    <property type="project" value="InterPro"/>
</dbReference>
<feature type="compositionally biased region" description="Polar residues" evidence="1">
    <location>
        <begin position="395"/>
        <end position="414"/>
    </location>
</feature>
<feature type="region of interest" description="Disordered" evidence="1">
    <location>
        <begin position="507"/>
        <end position="562"/>
    </location>
</feature>
<dbReference type="Pfam" id="PF00583">
    <property type="entry name" value="Acetyltransf_1"/>
    <property type="match status" value="1"/>
</dbReference>
<dbReference type="InterPro" id="IPR015416">
    <property type="entry name" value="Znf_H2C2_histone_UAS-bd"/>
</dbReference>
<dbReference type="RefSeq" id="XP_018190130.1">
    <property type="nucleotide sequence ID" value="XM_018330936.1"/>
</dbReference>
<dbReference type="Proteomes" id="UP000076632">
    <property type="component" value="Unassembled WGS sequence"/>
</dbReference>
<dbReference type="InParanoid" id="A0A165I9B6"/>
<evidence type="ECO:0000313" key="4">
    <source>
        <dbReference type="Proteomes" id="UP000076632"/>
    </source>
</evidence>
<dbReference type="PANTHER" id="PTHR43138">
    <property type="entry name" value="ACETYLTRANSFERASE, GNAT FAMILY"/>
    <property type="match status" value="1"/>
</dbReference>
<dbReference type="SUPFAM" id="SSF55729">
    <property type="entry name" value="Acyl-CoA N-acyltransferases (Nat)"/>
    <property type="match status" value="1"/>
</dbReference>
<feature type="compositionally biased region" description="Basic and acidic residues" evidence="1">
    <location>
        <begin position="553"/>
        <end position="562"/>
    </location>
</feature>
<dbReference type="InterPro" id="IPR000182">
    <property type="entry name" value="GNAT_dom"/>
</dbReference>
<proteinExistence type="predicted"/>
<dbReference type="FunCoup" id="A0A165I9B6">
    <property type="interactions" value="1096"/>
</dbReference>
<dbReference type="Pfam" id="PF09337">
    <property type="entry name" value="zf-H2C2"/>
    <property type="match status" value="1"/>
</dbReference>
<dbReference type="GeneID" id="28896073"/>
<reference evidence="3 4" key="1">
    <citation type="journal article" date="2016" name="Fungal Biol.">
        <title>The genome of Xylona heveae provides a window into fungal endophytism.</title>
        <authorList>
            <person name="Gazis R."/>
            <person name="Kuo A."/>
            <person name="Riley R."/>
            <person name="LaButti K."/>
            <person name="Lipzen A."/>
            <person name="Lin J."/>
            <person name="Amirebrahimi M."/>
            <person name="Hesse C.N."/>
            <person name="Spatafora J.W."/>
            <person name="Henrissat B."/>
            <person name="Hainaut M."/>
            <person name="Grigoriev I.V."/>
            <person name="Hibbett D.S."/>
        </authorList>
    </citation>
    <scope>NUCLEOTIDE SEQUENCE [LARGE SCALE GENOMIC DNA]</scope>
    <source>
        <strain evidence="3 4">TC161</strain>
    </source>
</reference>
<dbReference type="EMBL" id="KV407456">
    <property type="protein sequence ID" value="KZF24575.1"/>
    <property type="molecule type" value="Genomic_DNA"/>
</dbReference>
<feature type="region of interest" description="Disordered" evidence="1">
    <location>
        <begin position="357"/>
        <end position="460"/>
    </location>
</feature>
<dbReference type="PANTHER" id="PTHR43138:SF2">
    <property type="entry name" value="PROTEIN SPT10"/>
    <property type="match status" value="1"/>
</dbReference>
<dbReference type="STRING" id="1328760.A0A165I9B6"/>
<feature type="compositionally biased region" description="Low complexity" evidence="1">
    <location>
        <begin position="424"/>
        <end position="439"/>
    </location>
</feature>
<sequence length="578" mass="63372">MPAMLEDPSAPIFYRQSGPPPYPSAFTPLPPEIVPYQVTLRDRITIATVIPFSSPAQVPHTLLAYLSDQLNREIELGDTYPMIEPIPLANFGPYWFNNFGAVMLLGSIDSAEEVAQMEREGKDWERECLGSFYIKPNYPGRSSHVCNGGFLVTDAARNRGVGRLMGERYVDWAPKLGYSYSVFNLVYETNVASCRIWDALGFKRIGRVKGCGNLRSHPSQLIDAIIFGRDLGPEGEDFVSEERFDKIRYYLKHGKYPNGADRAEKSRLRSAATHYKLMPPVNGGDGPERLMLKDKEVVSDPQRQYEIARSVHVQQHGGINKTTATIAEKYHWVRIKETVSLVIRNCADCKELAKAPIIGGPKRNSTAVSPAPTANVVSGPPNSTPHVSAAGRILSLSNTGSPSARPTSVPSNAHTGMLHPHSVAHQLQQHAQHIPQPQHNATHFNPHQQPTPLLPDFPLDPQIMEDVQHHLTSYSASPHPSDPTGHPDTDLALKASATAAARAAIGHLPSGHDPHHTHTHHHDPDADADADVDPDADADVDAEGDPDGDHEEESARERDLKHQLFVAGFGTDADAYVG</sequence>
<dbReference type="AlphaFoldDB" id="A0A165I9B6"/>
<dbReference type="PROSITE" id="PS51186">
    <property type="entry name" value="GNAT"/>
    <property type="match status" value="1"/>
</dbReference>
<gene>
    <name evidence="3" type="ORF">L228DRAFT_237491</name>
</gene>
<evidence type="ECO:0000259" key="2">
    <source>
        <dbReference type="PROSITE" id="PS51186"/>
    </source>
</evidence>
<feature type="compositionally biased region" description="Low complexity" evidence="1">
    <location>
        <begin position="448"/>
        <end position="460"/>
    </location>
</feature>
<name>A0A165I9B6_XYLHT</name>
<accession>A0A165I9B6</accession>
<protein>
    <recommendedName>
        <fullName evidence="2">N-acetyltransferase domain-containing protein</fullName>
    </recommendedName>
</protein>
<organism evidence="3 4">
    <name type="scientific">Xylona heveae (strain CBS 132557 / TC161)</name>
    <dbReference type="NCBI Taxonomy" id="1328760"/>
    <lineage>
        <taxon>Eukaryota</taxon>
        <taxon>Fungi</taxon>
        <taxon>Dikarya</taxon>
        <taxon>Ascomycota</taxon>
        <taxon>Pezizomycotina</taxon>
        <taxon>Xylonomycetes</taxon>
        <taxon>Xylonales</taxon>
        <taxon>Xylonaceae</taxon>
        <taxon>Xylona</taxon>
    </lineage>
</organism>
<evidence type="ECO:0000313" key="3">
    <source>
        <dbReference type="EMBL" id="KZF24575.1"/>
    </source>
</evidence>
<dbReference type="InterPro" id="IPR016181">
    <property type="entry name" value="Acyl_CoA_acyltransferase"/>
</dbReference>
<dbReference type="Gene3D" id="3.40.630.30">
    <property type="match status" value="1"/>
</dbReference>